<evidence type="ECO:0000313" key="2">
    <source>
        <dbReference type="EMBL" id="MPD00799.1"/>
    </source>
</evidence>
<keyword evidence="1" id="KW-0732">Signal</keyword>
<accession>A0A5B7K6J1</accession>
<reference evidence="2 3" key="1">
    <citation type="submission" date="2019-05" db="EMBL/GenBank/DDBJ databases">
        <title>Another draft genome of Portunus trituberculatus and its Hox gene families provides insights of decapod evolution.</title>
        <authorList>
            <person name="Jeong J.-H."/>
            <person name="Song I."/>
            <person name="Kim S."/>
            <person name="Choi T."/>
            <person name="Kim D."/>
            <person name="Ryu S."/>
            <person name="Kim W."/>
        </authorList>
    </citation>
    <scope>NUCLEOTIDE SEQUENCE [LARGE SCALE GENOMIC DNA]</scope>
    <source>
        <tissue evidence="2">Muscle</tissue>
    </source>
</reference>
<feature type="chain" id="PRO_5022774770" evidence="1">
    <location>
        <begin position="19"/>
        <end position="35"/>
    </location>
</feature>
<evidence type="ECO:0000313" key="3">
    <source>
        <dbReference type="Proteomes" id="UP000324222"/>
    </source>
</evidence>
<evidence type="ECO:0000256" key="1">
    <source>
        <dbReference type="SAM" id="SignalP"/>
    </source>
</evidence>
<dbReference type="EMBL" id="VSRR010124478">
    <property type="protein sequence ID" value="MPD00799.1"/>
    <property type="molecule type" value="Genomic_DNA"/>
</dbReference>
<gene>
    <name evidence="2" type="ORF">E2C01_096299</name>
</gene>
<dbReference type="Proteomes" id="UP000324222">
    <property type="component" value="Unassembled WGS sequence"/>
</dbReference>
<proteinExistence type="predicted"/>
<name>A0A5B7K6J1_PORTR</name>
<protein>
    <submittedName>
        <fullName evidence="2">Uncharacterized protein</fullName>
    </submittedName>
</protein>
<sequence>MRCLISSVWVTSSCLSIALVTTTPPARAPTAPGSR</sequence>
<keyword evidence="3" id="KW-1185">Reference proteome</keyword>
<comment type="caution">
    <text evidence="2">The sequence shown here is derived from an EMBL/GenBank/DDBJ whole genome shotgun (WGS) entry which is preliminary data.</text>
</comment>
<dbReference type="AlphaFoldDB" id="A0A5B7K6J1"/>
<organism evidence="2 3">
    <name type="scientific">Portunus trituberculatus</name>
    <name type="common">Swimming crab</name>
    <name type="synonym">Neptunus trituberculatus</name>
    <dbReference type="NCBI Taxonomy" id="210409"/>
    <lineage>
        <taxon>Eukaryota</taxon>
        <taxon>Metazoa</taxon>
        <taxon>Ecdysozoa</taxon>
        <taxon>Arthropoda</taxon>
        <taxon>Crustacea</taxon>
        <taxon>Multicrustacea</taxon>
        <taxon>Malacostraca</taxon>
        <taxon>Eumalacostraca</taxon>
        <taxon>Eucarida</taxon>
        <taxon>Decapoda</taxon>
        <taxon>Pleocyemata</taxon>
        <taxon>Brachyura</taxon>
        <taxon>Eubrachyura</taxon>
        <taxon>Portunoidea</taxon>
        <taxon>Portunidae</taxon>
        <taxon>Portuninae</taxon>
        <taxon>Portunus</taxon>
    </lineage>
</organism>
<feature type="signal peptide" evidence="1">
    <location>
        <begin position="1"/>
        <end position="18"/>
    </location>
</feature>